<evidence type="ECO:0000313" key="2">
    <source>
        <dbReference type="Proteomes" id="UP001434737"/>
    </source>
</evidence>
<dbReference type="Proteomes" id="UP001434737">
    <property type="component" value="Chromosome"/>
</dbReference>
<evidence type="ECO:0000313" key="1">
    <source>
        <dbReference type="EMBL" id="XAM17855.1"/>
    </source>
</evidence>
<dbReference type="EMBL" id="CP145316">
    <property type="protein sequence ID" value="XAM17855.1"/>
    <property type="molecule type" value="Genomic_DNA"/>
</dbReference>
<protein>
    <submittedName>
        <fullName evidence="1">MoaD/ThiS family protein</fullName>
    </submittedName>
</protein>
<keyword evidence="2" id="KW-1185">Reference proteome</keyword>
<dbReference type="RefSeq" id="WP_343353407.1">
    <property type="nucleotide sequence ID" value="NZ_CP145316.1"/>
</dbReference>
<proteinExistence type="predicted"/>
<organism evidence="1 2">
    <name type="scientific">Helicobacter mastomyrinus</name>
    <dbReference type="NCBI Taxonomy" id="287948"/>
    <lineage>
        <taxon>Bacteria</taxon>
        <taxon>Pseudomonadati</taxon>
        <taxon>Campylobacterota</taxon>
        <taxon>Epsilonproteobacteria</taxon>
        <taxon>Campylobacterales</taxon>
        <taxon>Helicobacteraceae</taxon>
        <taxon>Helicobacter</taxon>
    </lineage>
</organism>
<name>A0ABZ3F619_9HELI</name>
<dbReference type="InterPro" id="IPR012675">
    <property type="entry name" value="Beta-grasp_dom_sf"/>
</dbReference>
<dbReference type="Pfam" id="PF02597">
    <property type="entry name" value="ThiS"/>
    <property type="match status" value="1"/>
</dbReference>
<dbReference type="SUPFAM" id="SSF54285">
    <property type="entry name" value="MoaD/ThiS"/>
    <property type="match status" value="1"/>
</dbReference>
<dbReference type="InterPro" id="IPR003749">
    <property type="entry name" value="ThiS/MoaD-like"/>
</dbReference>
<sequence>MVKVEFLGPMSNIPSRELEVQSLKELREILSQDETLHCWLEISAVAVNDEIIEDISYPLKSGDKVVLLPPVCGG</sequence>
<gene>
    <name evidence="1" type="ORF">V3I05_09215</name>
</gene>
<dbReference type="Gene3D" id="3.10.20.30">
    <property type="match status" value="1"/>
</dbReference>
<reference evidence="1 2" key="1">
    <citation type="submission" date="2024-02" db="EMBL/GenBank/DDBJ databases">
        <title>Genome and pathogenicity analysis of Helicobacter mastomyrinus isolated from mice.</title>
        <authorList>
            <person name="Zhu L."/>
        </authorList>
    </citation>
    <scope>NUCLEOTIDE SEQUENCE [LARGE SCALE GENOMIC DNA]</scope>
    <source>
        <strain evidence="1 2">Hm-17</strain>
    </source>
</reference>
<accession>A0ABZ3F619</accession>
<dbReference type="InterPro" id="IPR016155">
    <property type="entry name" value="Mopterin_synth/thiamin_S_b"/>
</dbReference>